<evidence type="ECO:0000313" key="3">
    <source>
        <dbReference type="EMBL" id="OAF11782.1"/>
    </source>
</evidence>
<evidence type="ECO:0000259" key="1">
    <source>
        <dbReference type="Pfam" id="PF13362"/>
    </source>
</evidence>
<dbReference type="Pfam" id="PF23639">
    <property type="entry name" value="DUF7146"/>
    <property type="match status" value="1"/>
</dbReference>
<dbReference type="InterPro" id="IPR006171">
    <property type="entry name" value="TOPRIM_dom"/>
</dbReference>
<keyword evidence="4" id="KW-1185">Reference proteome</keyword>
<dbReference type="RefSeq" id="WP_063699202.1">
    <property type="nucleotide sequence ID" value="NZ_LUUB01000045.1"/>
</dbReference>
<name>A0A176YYC4_9BRAD</name>
<comment type="caution">
    <text evidence="3">The sequence shown here is derived from an EMBL/GenBank/DDBJ whole genome shotgun (WGS) entry which is preliminary data.</text>
</comment>
<dbReference type="STRING" id="1505087.AYJ54_07940"/>
<reference evidence="3 4" key="1">
    <citation type="submission" date="2016-03" db="EMBL/GenBank/DDBJ databases">
        <title>Draft Genome Sequence of the Strain BR 10245 (Bradyrhizobium sp.) isolated from nodules of Centrolobium paraense.</title>
        <authorList>
            <person name="Simoes-Araujo J.L.Sr."/>
            <person name="Barauna A.C."/>
            <person name="Silva K."/>
            <person name="Zilli J.E."/>
        </authorList>
    </citation>
    <scope>NUCLEOTIDE SEQUENCE [LARGE SCALE GENOMIC DNA]</scope>
    <source>
        <strain evidence="3 4">BR 10245</strain>
    </source>
</reference>
<proteinExistence type="predicted"/>
<organism evidence="3 4">
    <name type="scientific">Bradyrhizobium centrolobii</name>
    <dbReference type="NCBI Taxonomy" id="1505087"/>
    <lineage>
        <taxon>Bacteria</taxon>
        <taxon>Pseudomonadati</taxon>
        <taxon>Pseudomonadota</taxon>
        <taxon>Alphaproteobacteria</taxon>
        <taxon>Hyphomicrobiales</taxon>
        <taxon>Nitrobacteraceae</taxon>
        <taxon>Bradyrhizobium</taxon>
    </lineage>
</organism>
<dbReference type="EMBL" id="LUUB01000045">
    <property type="protein sequence ID" value="OAF11782.1"/>
    <property type="molecule type" value="Genomic_DNA"/>
</dbReference>
<evidence type="ECO:0000313" key="4">
    <source>
        <dbReference type="Proteomes" id="UP000076959"/>
    </source>
</evidence>
<evidence type="ECO:0000259" key="2">
    <source>
        <dbReference type="Pfam" id="PF23639"/>
    </source>
</evidence>
<protein>
    <submittedName>
        <fullName evidence="3">Uncharacterized protein</fullName>
    </submittedName>
</protein>
<feature type="domain" description="Toprim" evidence="1">
    <location>
        <begin position="198"/>
        <end position="285"/>
    </location>
</feature>
<gene>
    <name evidence="3" type="ORF">AYJ54_07940</name>
</gene>
<dbReference type="InterPro" id="IPR055570">
    <property type="entry name" value="DUF7146"/>
</dbReference>
<dbReference type="AlphaFoldDB" id="A0A176YYC4"/>
<dbReference type="Proteomes" id="UP000076959">
    <property type="component" value="Unassembled WGS sequence"/>
</dbReference>
<feature type="domain" description="DUF7146" evidence="2">
    <location>
        <begin position="90"/>
        <end position="187"/>
    </location>
</feature>
<dbReference type="Pfam" id="PF13362">
    <property type="entry name" value="Toprim_3"/>
    <property type="match status" value="1"/>
</dbReference>
<accession>A0A176YYC4</accession>
<sequence>MIALRTLAHDLGGDVVGRSVLAPGPGHSPSDRSLSVTPSAADPDGFVVFSHAGDDWRECRVHVLQRLGVRPAGWLKQQRNVSVATPARASSDSAVFIWNEAVAPRGTLVERYLASRWLELPDDIAGRVVRFHAACPFGPGVRLPCMVTAFRAIVGDKLQAIHRTALTPDGKKIDRKMLGPVAGAAIKLDDDGDVEQGLTIGEGFETCLAGRQLGFRPVWALGSAGAIGTFPVLPGIDALTILAETDDGGANARAIKTCGTRWAAEQREVIVATPRAAGDMNSALAS</sequence>